<evidence type="ECO:0000313" key="1">
    <source>
        <dbReference type="EMBL" id="MFD2535695.1"/>
    </source>
</evidence>
<evidence type="ECO:0008006" key="3">
    <source>
        <dbReference type="Google" id="ProtNLM"/>
    </source>
</evidence>
<protein>
    <recommendedName>
        <fullName evidence="3">Secreted protein</fullName>
    </recommendedName>
</protein>
<dbReference type="RefSeq" id="WP_388018681.1">
    <property type="nucleotide sequence ID" value="NZ_JBHUDT010000004.1"/>
</dbReference>
<sequence>MKSLKNKFLLTVFCLSFFMPIHGRSQEKRLSKPKRYSKIESADKFVDITYKLYNKVYVHDSLTHVGVEIPGDLEAELFESAQNDVDSLWQVFPDIIDDIANSKTSFVNKGRATLNLNKAKKALKYCVLYIKNTLVGTNEEDD</sequence>
<reference evidence="2" key="1">
    <citation type="journal article" date="2019" name="Int. J. Syst. Evol. Microbiol.">
        <title>The Global Catalogue of Microorganisms (GCM) 10K type strain sequencing project: providing services to taxonomists for standard genome sequencing and annotation.</title>
        <authorList>
            <consortium name="The Broad Institute Genomics Platform"/>
            <consortium name="The Broad Institute Genome Sequencing Center for Infectious Disease"/>
            <person name="Wu L."/>
            <person name="Ma J."/>
        </authorList>
    </citation>
    <scope>NUCLEOTIDE SEQUENCE [LARGE SCALE GENOMIC DNA]</scope>
    <source>
        <strain evidence="2">KCTC 42903</strain>
    </source>
</reference>
<dbReference type="Proteomes" id="UP001597441">
    <property type="component" value="Unassembled WGS sequence"/>
</dbReference>
<accession>A0ABW5JT84</accession>
<comment type="caution">
    <text evidence="1">The sequence shown here is derived from an EMBL/GenBank/DDBJ whole genome shotgun (WGS) entry which is preliminary data.</text>
</comment>
<dbReference type="EMBL" id="JBHULK010000004">
    <property type="protein sequence ID" value="MFD2535695.1"/>
    <property type="molecule type" value="Genomic_DNA"/>
</dbReference>
<evidence type="ECO:0000313" key="2">
    <source>
        <dbReference type="Proteomes" id="UP001597441"/>
    </source>
</evidence>
<keyword evidence="2" id="KW-1185">Reference proteome</keyword>
<gene>
    <name evidence="1" type="ORF">ACFSQS_11335</name>
</gene>
<organism evidence="1 2">
    <name type="scientific">Gelatiniphilus marinus</name>
    <dbReference type="NCBI Taxonomy" id="1759464"/>
    <lineage>
        <taxon>Bacteria</taxon>
        <taxon>Pseudomonadati</taxon>
        <taxon>Bacteroidota</taxon>
        <taxon>Flavobacteriia</taxon>
        <taxon>Flavobacteriales</taxon>
        <taxon>Flavobacteriaceae</taxon>
        <taxon>Gelatiniphilus</taxon>
    </lineage>
</organism>
<name>A0ABW5JT84_9FLAO</name>
<proteinExistence type="predicted"/>